<dbReference type="EMBL" id="BMHV01000044">
    <property type="protein sequence ID" value="GGF76065.1"/>
    <property type="molecule type" value="Genomic_DNA"/>
</dbReference>
<gene>
    <name evidence="2" type="ORF">GCM10011332_32560</name>
</gene>
<comment type="caution">
    <text evidence="2">The sequence shown here is derived from an EMBL/GenBank/DDBJ whole genome shotgun (WGS) entry which is preliminary data.</text>
</comment>
<feature type="domain" description="DUF7222" evidence="1">
    <location>
        <begin position="4"/>
        <end position="94"/>
    </location>
</feature>
<dbReference type="InterPro" id="IPR055646">
    <property type="entry name" value="DUF7222"/>
</dbReference>
<name>A0A917CAW0_9PROT</name>
<sequence length="97" mass="11535">MKAHIAQIIMDHDVPETYISNILNYGCVSGTVPELTYYHDTHKFFDEHYDEIEEIREDWEFQTGMPINIKGDLKNYLAWFAFEHVVYQIANEAELDY</sequence>
<evidence type="ECO:0000313" key="3">
    <source>
        <dbReference type="Proteomes" id="UP000632498"/>
    </source>
</evidence>
<dbReference type="AlphaFoldDB" id="A0A917CAW0"/>
<evidence type="ECO:0000313" key="2">
    <source>
        <dbReference type="EMBL" id="GGF76065.1"/>
    </source>
</evidence>
<organism evidence="2 3">
    <name type="scientific">Terasakiella brassicae</name>
    <dbReference type="NCBI Taxonomy" id="1634917"/>
    <lineage>
        <taxon>Bacteria</taxon>
        <taxon>Pseudomonadati</taxon>
        <taxon>Pseudomonadota</taxon>
        <taxon>Alphaproteobacteria</taxon>
        <taxon>Rhodospirillales</taxon>
        <taxon>Terasakiellaceae</taxon>
        <taxon>Terasakiella</taxon>
    </lineage>
</organism>
<keyword evidence="3" id="KW-1185">Reference proteome</keyword>
<dbReference type="Pfam" id="PF23864">
    <property type="entry name" value="DUF7222"/>
    <property type="match status" value="1"/>
</dbReference>
<protein>
    <recommendedName>
        <fullName evidence="1">DUF7222 domain-containing protein</fullName>
    </recommendedName>
</protein>
<evidence type="ECO:0000259" key="1">
    <source>
        <dbReference type="Pfam" id="PF23864"/>
    </source>
</evidence>
<reference evidence="2" key="2">
    <citation type="submission" date="2020-09" db="EMBL/GenBank/DDBJ databases">
        <authorList>
            <person name="Sun Q."/>
            <person name="Zhou Y."/>
        </authorList>
    </citation>
    <scope>NUCLEOTIDE SEQUENCE</scope>
    <source>
        <strain evidence="2">CGMCC 1.15254</strain>
    </source>
</reference>
<accession>A0A917CAW0</accession>
<dbReference type="Proteomes" id="UP000632498">
    <property type="component" value="Unassembled WGS sequence"/>
</dbReference>
<reference evidence="2" key="1">
    <citation type="journal article" date="2014" name="Int. J. Syst. Evol. Microbiol.">
        <title>Complete genome sequence of Corynebacterium casei LMG S-19264T (=DSM 44701T), isolated from a smear-ripened cheese.</title>
        <authorList>
            <consortium name="US DOE Joint Genome Institute (JGI-PGF)"/>
            <person name="Walter F."/>
            <person name="Albersmeier A."/>
            <person name="Kalinowski J."/>
            <person name="Ruckert C."/>
        </authorList>
    </citation>
    <scope>NUCLEOTIDE SEQUENCE</scope>
    <source>
        <strain evidence="2">CGMCC 1.15254</strain>
    </source>
</reference>
<proteinExistence type="predicted"/>